<dbReference type="STRING" id="1123282.SAMN02745823_02885"/>
<dbReference type="RefSeq" id="WP_073080379.1">
    <property type="nucleotide sequence ID" value="NZ_FQXV01000011.1"/>
</dbReference>
<reference evidence="4 5" key="1">
    <citation type="submission" date="2016-11" db="EMBL/GenBank/DDBJ databases">
        <authorList>
            <person name="Jaros S."/>
            <person name="Januszkiewicz K."/>
            <person name="Wedrychowicz H."/>
        </authorList>
    </citation>
    <scope>NUCLEOTIDE SEQUENCE [LARGE SCALE GENOMIC DNA]</scope>
    <source>
        <strain evidence="4 5">DSM 10068</strain>
    </source>
</reference>
<dbReference type="SMART" id="SM00062">
    <property type="entry name" value="PBPb"/>
    <property type="match status" value="1"/>
</dbReference>
<dbReference type="PROSITE" id="PS51257">
    <property type="entry name" value="PROKAR_LIPOPROTEIN"/>
    <property type="match status" value="1"/>
</dbReference>
<gene>
    <name evidence="4" type="ORF">SAMN02745823_02885</name>
</gene>
<organism evidence="4 5">
    <name type="scientific">Sporobacter termitidis DSM 10068</name>
    <dbReference type="NCBI Taxonomy" id="1123282"/>
    <lineage>
        <taxon>Bacteria</taxon>
        <taxon>Bacillati</taxon>
        <taxon>Bacillota</taxon>
        <taxon>Clostridia</taxon>
        <taxon>Eubacteriales</taxon>
        <taxon>Oscillospiraceae</taxon>
        <taxon>Sporobacter</taxon>
    </lineage>
</organism>
<accession>A0A1M5YVN5</accession>
<evidence type="ECO:0000313" key="4">
    <source>
        <dbReference type="EMBL" id="SHI16061.1"/>
    </source>
</evidence>
<sequence>MKKTWKVIAALLTLVMIFGVSACSGQKAPAASPSAGAPKLKILDTAYAQEDYAICVKKGSTELLDKINTALKGLIDDGTVKKIVDNYINNVPYDLTFQQKTDGLPELKMGTNAAFPPYEFLQGDKIVGIDADIAAAIADKLSMKLVISDMDFDSVIAAVSSGKVDMGMAGMTVTPERQQNVDFSASYATGIQSIIVPGDSKITSIDDLSAEGATYTIGVQQNTTGDIYASDEFGTDRVQQFNNGADAVQALLTGKIDCVIIDNEPAKAFVAANS</sequence>
<feature type="domain" description="Solute-binding protein family 3/N-terminal" evidence="3">
    <location>
        <begin position="106"/>
        <end position="274"/>
    </location>
</feature>
<dbReference type="PANTHER" id="PTHR35936">
    <property type="entry name" value="MEMBRANE-BOUND LYTIC MUREIN TRANSGLYCOSYLASE F"/>
    <property type="match status" value="1"/>
</dbReference>
<dbReference type="Pfam" id="PF00497">
    <property type="entry name" value="SBP_bac_3"/>
    <property type="match status" value="1"/>
</dbReference>
<evidence type="ECO:0000259" key="3">
    <source>
        <dbReference type="SMART" id="SM00062"/>
    </source>
</evidence>
<keyword evidence="5" id="KW-1185">Reference proteome</keyword>
<evidence type="ECO:0000313" key="5">
    <source>
        <dbReference type="Proteomes" id="UP000183995"/>
    </source>
</evidence>
<dbReference type="AlphaFoldDB" id="A0A1M5YVN5"/>
<dbReference type="EMBL" id="FQXV01000011">
    <property type="protein sequence ID" value="SHI16061.1"/>
    <property type="molecule type" value="Genomic_DNA"/>
</dbReference>
<evidence type="ECO:0000256" key="1">
    <source>
        <dbReference type="ARBA" id="ARBA00022729"/>
    </source>
</evidence>
<dbReference type="InterPro" id="IPR001638">
    <property type="entry name" value="Solute-binding_3/MltF_N"/>
</dbReference>
<feature type="chain" id="PRO_5038465314" evidence="2">
    <location>
        <begin position="23"/>
        <end position="274"/>
    </location>
</feature>
<keyword evidence="1 2" id="KW-0732">Signal</keyword>
<proteinExistence type="predicted"/>
<dbReference type="Proteomes" id="UP000183995">
    <property type="component" value="Unassembled WGS sequence"/>
</dbReference>
<dbReference type="PANTHER" id="PTHR35936:SF17">
    <property type="entry name" value="ARGININE-BINDING EXTRACELLULAR PROTEIN ARTP"/>
    <property type="match status" value="1"/>
</dbReference>
<dbReference type="Gene3D" id="3.40.190.10">
    <property type="entry name" value="Periplasmic binding protein-like II"/>
    <property type="match status" value="4"/>
</dbReference>
<name>A0A1M5YVN5_9FIRM</name>
<dbReference type="SUPFAM" id="SSF53850">
    <property type="entry name" value="Periplasmic binding protein-like II"/>
    <property type="match status" value="2"/>
</dbReference>
<evidence type="ECO:0000256" key="2">
    <source>
        <dbReference type="SAM" id="SignalP"/>
    </source>
</evidence>
<protein>
    <submittedName>
        <fullName evidence="4">Extracellular solute-binding protein, family 3</fullName>
    </submittedName>
</protein>
<feature type="signal peptide" evidence="2">
    <location>
        <begin position="1"/>
        <end position="22"/>
    </location>
</feature>